<accession>A0A150F746</accession>
<name>A0A150F746_9BACI</name>
<organism evidence="1 2">
    <name type="scientific">Bacillus nakamurai</name>
    <dbReference type="NCBI Taxonomy" id="1793963"/>
    <lineage>
        <taxon>Bacteria</taxon>
        <taxon>Bacillati</taxon>
        <taxon>Bacillota</taxon>
        <taxon>Bacilli</taxon>
        <taxon>Bacillales</taxon>
        <taxon>Bacillaceae</taxon>
        <taxon>Bacillus</taxon>
    </lineage>
</organism>
<evidence type="ECO:0000313" key="2">
    <source>
        <dbReference type="Proteomes" id="UP000075430"/>
    </source>
</evidence>
<reference evidence="2" key="1">
    <citation type="submission" date="2016-02" db="EMBL/GenBank/DDBJ databases">
        <authorList>
            <person name="Dunlap C."/>
        </authorList>
    </citation>
    <scope>NUCLEOTIDE SEQUENCE [LARGE SCALE GENOMIC DNA]</scope>
    <source>
        <strain evidence="2">NRRL B-41092</strain>
    </source>
</reference>
<gene>
    <name evidence="1" type="ORF">AXI58_18540</name>
</gene>
<dbReference type="STRING" id="1793963.AXI58_18540"/>
<dbReference type="EMBL" id="LSBA01000019">
    <property type="protein sequence ID" value="KXZ17737.1"/>
    <property type="molecule type" value="Genomic_DNA"/>
</dbReference>
<protein>
    <submittedName>
        <fullName evidence="1">Uncharacterized protein</fullName>
    </submittedName>
</protein>
<evidence type="ECO:0000313" key="1">
    <source>
        <dbReference type="EMBL" id="KXZ17737.1"/>
    </source>
</evidence>
<proteinExistence type="predicted"/>
<comment type="caution">
    <text evidence="1">The sequence shown here is derived from an EMBL/GenBank/DDBJ whole genome shotgun (WGS) entry which is preliminary data.</text>
</comment>
<keyword evidence="2" id="KW-1185">Reference proteome</keyword>
<dbReference type="Proteomes" id="UP000075430">
    <property type="component" value="Unassembled WGS sequence"/>
</dbReference>
<sequence>MSLPPLNKTQYDTFRTWLLYNAYTPEHLRQADNVEMRRIIRQMDYWYEGFRIGSERRRIIAGLYAMRDRDFN</sequence>
<dbReference type="AlphaFoldDB" id="A0A150F746"/>